<dbReference type="EMBL" id="QEPN01000001">
    <property type="protein sequence ID" value="RDE73950.1"/>
    <property type="molecule type" value="Genomic_DNA"/>
</dbReference>
<gene>
    <name evidence="3" type="ORF">DPV93_01990</name>
</gene>
<proteinExistence type="inferred from homology"/>
<dbReference type="AlphaFoldDB" id="A0A369YL42"/>
<dbReference type="PANTHER" id="PTHR46229:SF2">
    <property type="entry name" value="BOLA-LIKE PROTEIN 1"/>
    <property type="match status" value="1"/>
</dbReference>
<evidence type="ECO:0000256" key="2">
    <source>
        <dbReference type="RuleBase" id="RU003860"/>
    </source>
</evidence>
<dbReference type="SUPFAM" id="SSF82657">
    <property type="entry name" value="BolA-like"/>
    <property type="match status" value="1"/>
</dbReference>
<evidence type="ECO:0000256" key="1">
    <source>
        <dbReference type="ARBA" id="ARBA00005578"/>
    </source>
</evidence>
<comment type="similarity">
    <text evidence="1 2">Belongs to the BolA/IbaG family.</text>
</comment>
<sequence>MLVAESIQHKLTTNFAPSFLNIENDSHLHSSGRGSESHFKVTMVSDAFEGKRNVARHQAVYACLQAELDGGVHALALHLYTPAEWQERGEIIPNSMNCLGIGK</sequence>
<dbReference type="Gene3D" id="3.30.300.90">
    <property type="entry name" value="BolA-like"/>
    <property type="match status" value="1"/>
</dbReference>
<dbReference type="PIRSF" id="PIRSF003113">
    <property type="entry name" value="BolA"/>
    <property type="match status" value="1"/>
</dbReference>
<comment type="caution">
    <text evidence="3">The sequence shown here is derived from an EMBL/GenBank/DDBJ whole genome shotgun (WGS) entry which is preliminary data.</text>
</comment>
<organism evidence="3 4">
    <name type="scientific">Haemophilus sputorum</name>
    <dbReference type="NCBI Taxonomy" id="1078480"/>
    <lineage>
        <taxon>Bacteria</taxon>
        <taxon>Pseudomonadati</taxon>
        <taxon>Pseudomonadota</taxon>
        <taxon>Gammaproteobacteria</taxon>
        <taxon>Pasteurellales</taxon>
        <taxon>Pasteurellaceae</taxon>
        <taxon>Haemophilus</taxon>
    </lineage>
</organism>
<dbReference type="InterPro" id="IPR050961">
    <property type="entry name" value="BolA/IbaG_stress_morph_reg"/>
</dbReference>
<protein>
    <submittedName>
        <fullName evidence="3">BolA family transcriptional regulator</fullName>
    </submittedName>
</protein>
<evidence type="ECO:0000313" key="4">
    <source>
        <dbReference type="Proteomes" id="UP000253872"/>
    </source>
</evidence>
<accession>A0A369YL42</accession>
<dbReference type="GO" id="GO:0006351">
    <property type="term" value="P:DNA-templated transcription"/>
    <property type="evidence" value="ECO:0007669"/>
    <property type="project" value="TreeGrafter"/>
</dbReference>
<dbReference type="GO" id="GO:0005829">
    <property type="term" value="C:cytosol"/>
    <property type="evidence" value="ECO:0007669"/>
    <property type="project" value="TreeGrafter"/>
</dbReference>
<dbReference type="RefSeq" id="WP_111401774.1">
    <property type="nucleotide sequence ID" value="NZ_QEPN01000001.1"/>
</dbReference>
<dbReference type="Pfam" id="PF01722">
    <property type="entry name" value="BolA"/>
    <property type="match status" value="1"/>
</dbReference>
<dbReference type="Proteomes" id="UP000253872">
    <property type="component" value="Unassembled WGS sequence"/>
</dbReference>
<dbReference type="STRING" id="1035839.GCA_000238795_00772"/>
<dbReference type="InterPro" id="IPR036065">
    <property type="entry name" value="BolA-like_sf"/>
</dbReference>
<evidence type="ECO:0000313" key="3">
    <source>
        <dbReference type="EMBL" id="RDE73950.1"/>
    </source>
</evidence>
<name>A0A369YL42_9PAST</name>
<dbReference type="InterPro" id="IPR002634">
    <property type="entry name" value="BolA"/>
</dbReference>
<dbReference type="PANTHER" id="PTHR46229">
    <property type="entry name" value="BOLA TRANSCRIPTION REGULATOR"/>
    <property type="match status" value="1"/>
</dbReference>
<reference evidence="3 4" key="1">
    <citation type="submission" date="2018-05" db="EMBL/GenBank/DDBJ databases">
        <title>Draft Genome Sequences for a Diverse set of 7 Haemophilus Species.</title>
        <authorList>
            <person name="Nichols M."/>
            <person name="Topaz N."/>
            <person name="Wang X."/>
            <person name="Wang X."/>
            <person name="Boxrud D."/>
        </authorList>
    </citation>
    <scope>NUCLEOTIDE SEQUENCE [LARGE SCALE GENOMIC DNA]</scope>
    <source>
        <strain evidence="3 4">C2002001239</strain>
    </source>
</reference>